<sequence>MGSGSECFEVELSDGTSVEVYADRVEVVEDGEGDSEDKKEESSSSLRDRLTGKDSIRGSQEGGKPLRESSYKGDSESKIASRATKNKMIFSDVMESPELVGADSEVEAVARIGVENPGWASFVDFEADLGVDPGEVDSAADGDAGAGESRHGSTGEGSPDYSPGVDASDVGSEPGTVDGVETGASIDTGSGSVSTGSDVGSGGNSVGGGSGGDGGGGNSV</sequence>
<dbReference type="GeneID" id="64824245"/>
<feature type="region of interest" description="Disordered" evidence="1">
    <location>
        <begin position="130"/>
        <end position="220"/>
    </location>
</feature>
<evidence type="ECO:0000256" key="1">
    <source>
        <dbReference type="SAM" id="MobiDB-lite"/>
    </source>
</evidence>
<accession>A0A8T8KFX7</accession>
<name>A0A8T8KFX7_9EURY</name>
<feature type="compositionally biased region" description="Basic and acidic residues" evidence="1">
    <location>
        <begin position="36"/>
        <end position="56"/>
    </location>
</feature>
<dbReference type="RefSeq" id="WP_152418957.1">
    <property type="nucleotide sequence ID" value="NZ_AOLR01000008.1"/>
</dbReference>
<evidence type="ECO:0000313" key="2">
    <source>
        <dbReference type="EMBL" id="QUJ71935.1"/>
    </source>
</evidence>
<dbReference type="Proteomes" id="UP000682967">
    <property type="component" value="Chromosome"/>
</dbReference>
<feature type="region of interest" description="Disordered" evidence="1">
    <location>
        <begin position="27"/>
        <end position="85"/>
    </location>
</feature>
<protein>
    <submittedName>
        <fullName evidence="2">Uncharacterized protein</fullName>
    </submittedName>
</protein>
<dbReference type="EMBL" id="CP073366">
    <property type="protein sequence ID" value="QUJ71935.1"/>
    <property type="molecule type" value="Genomic_DNA"/>
</dbReference>
<reference evidence="2" key="1">
    <citation type="submission" date="2021-04" db="EMBL/GenBank/DDBJ databases">
        <title>Complete Genome sequence and Methylome Analysis of the Haloarchaeon Haloarcula sinaiiensis.</title>
        <authorList>
            <person name="Fomenkov A."/>
            <person name="DasSarma P."/>
            <person name="DasSarma S."/>
            <person name="Roberts R.J."/>
        </authorList>
    </citation>
    <scope>NUCLEOTIDE SEQUENCE</scope>
    <source>
        <strain evidence="2">ATCC 33800</strain>
    </source>
</reference>
<feature type="compositionally biased region" description="Acidic residues" evidence="1">
    <location>
        <begin position="130"/>
        <end position="140"/>
    </location>
</feature>
<dbReference type="AlphaFoldDB" id="A0A8T8KFX7"/>
<feature type="compositionally biased region" description="Gly residues" evidence="1">
    <location>
        <begin position="199"/>
        <end position="220"/>
    </location>
</feature>
<dbReference type="KEGG" id="hsin:KDQ40_14775"/>
<feature type="compositionally biased region" description="Low complexity" evidence="1">
    <location>
        <begin position="188"/>
        <end position="198"/>
    </location>
</feature>
<evidence type="ECO:0000313" key="3">
    <source>
        <dbReference type="Proteomes" id="UP000682967"/>
    </source>
</evidence>
<organism evidence="2 3">
    <name type="scientific">Haloarcula marismortui ATCC 33800</name>
    <dbReference type="NCBI Taxonomy" id="662476"/>
    <lineage>
        <taxon>Archaea</taxon>
        <taxon>Methanobacteriati</taxon>
        <taxon>Methanobacteriota</taxon>
        <taxon>Stenosarchaea group</taxon>
        <taxon>Halobacteria</taxon>
        <taxon>Halobacteriales</taxon>
        <taxon>Haloarculaceae</taxon>
        <taxon>Haloarcula</taxon>
    </lineage>
</organism>
<gene>
    <name evidence="2" type="ORF">KDQ40_14775</name>
</gene>
<proteinExistence type="predicted"/>
<feature type="compositionally biased region" description="Basic and acidic residues" evidence="1">
    <location>
        <begin position="64"/>
        <end position="79"/>
    </location>
</feature>